<feature type="repeat" description="TPR" evidence="3">
    <location>
        <begin position="460"/>
        <end position="493"/>
    </location>
</feature>
<dbReference type="SMART" id="SM00028">
    <property type="entry name" value="TPR"/>
    <property type="match status" value="3"/>
</dbReference>
<feature type="transmembrane region" description="Helical" evidence="4">
    <location>
        <begin position="384"/>
        <end position="402"/>
    </location>
</feature>
<dbReference type="AlphaFoldDB" id="A0A1F5H7B6"/>
<dbReference type="Gene3D" id="1.25.40.10">
    <property type="entry name" value="Tetratricopeptide repeat domain"/>
    <property type="match status" value="1"/>
</dbReference>
<dbReference type="Pfam" id="PF13414">
    <property type="entry name" value="TPR_11"/>
    <property type="match status" value="1"/>
</dbReference>
<gene>
    <name evidence="5" type="ORF">A3B54_05135</name>
</gene>
<evidence type="ECO:0000256" key="1">
    <source>
        <dbReference type="ARBA" id="ARBA00022737"/>
    </source>
</evidence>
<dbReference type="SUPFAM" id="SSF48452">
    <property type="entry name" value="TPR-like"/>
    <property type="match status" value="1"/>
</dbReference>
<feature type="transmembrane region" description="Helical" evidence="4">
    <location>
        <begin position="305"/>
        <end position="323"/>
    </location>
</feature>
<accession>A0A1F5H7B6</accession>
<feature type="transmembrane region" description="Helical" evidence="4">
    <location>
        <begin position="170"/>
        <end position="197"/>
    </location>
</feature>
<feature type="repeat" description="TPR" evidence="3">
    <location>
        <begin position="426"/>
        <end position="459"/>
    </location>
</feature>
<dbReference type="PANTHER" id="PTHR44227">
    <property type="match status" value="1"/>
</dbReference>
<evidence type="ECO:0000256" key="4">
    <source>
        <dbReference type="SAM" id="Phobius"/>
    </source>
</evidence>
<keyword evidence="4" id="KW-1133">Transmembrane helix</keyword>
<evidence type="ECO:0000313" key="5">
    <source>
        <dbReference type="EMBL" id="OGE00011.1"/>
    </source>
</evidence>
<evidence type="ECO:0000256" key="2">
    <source>
        <dbReference type="ARBA" id="ARBA00022803"/>
    </source>
</evidence>
<feature type="transmembrane region" description="Helical" evidence="4">
    <location>
        <begin position="115"/>
        <end position="131"/>
    </location>
</feature>
<name>A0A1F5H7B6_9BACT</name>
<dbReference type="InterPro" id="IPR019734">
    <property type="entry name" value="TPR_rpt"/>
</dbReference>
<dbReference type="GO" id="GO:0030968">
    <property type="term" value="P:endoplasmic reticulum unfolded protein response"/>
    <property type="evidence" value="ECO:0007669"/>
    <property type="project" value="TreeGrafter"/>
</dbReference>
<dbReference type="EMBL" id="MFBT01000006">
    <property type="protein sequence ID" value="OGE00011.1"/>
    <property type="molecule type" value="Genomic_DNA"/>
</dbReference>
<feature type="transmembrane region" description="Helical" evidence="4">
    <location>
        <begin position="87"/>
        <end position="108"/>
    </location>
</feature>
<dbReference type="PANTHER" id="PTHR44227:SF3">
    <property type="entry name" value="PROTEIN O-MANNOSYL-TRANSFERASE TMTC4"/>
    <property type="match status" value="1"/>
</dbReference>
<dbReference type="GO" id="GO:0000030">
    <property type="term" value="F:mannosyltransferase activity"/>
    <property type="evidence" value="ECO:0007669"/>
    <property type="project" value="TreeGrafter"/>
</dbReference>
<feature type="transmembrane region" description="Helical" evidence="4">
    <location>
        <begin position="359"/>
        <end position="377"/>
    </location>
</feature>
<keyword evidence="1" id="KW-0677">Repeat</keyword>
<proteinExistence type="predicted"/>
<comment type="caution">
    <text evidence="5">The sequence shown here is derived from an EMBL/GenBank/DDBJ whole genome shotgun (WGS) entry which is preliminary data.</text>
</comment>
<keyword evidence="4" id="KW-0472">Membrane</keyword>
<keyword evidence="2 3" id="KW-0802">TPR repeat</keyword>
<feature type="transmembrane region" description="Helical" evidence="4">
    <location>
        <begin position="248"/>
        <end position="270"/>
    </location>
</feature>
<dbReference type="InterPro" id="IPR052346">
    <property type="entry name" value="O-mannosyl-transferase_TMTC"/>
</dbReference>
<dbReference type="GO" id="GO:0035269">
    <property type="term" value="P:protein O-linked glycosylation via mannose"/>
    <property type="evidence" value="ECO:0007669"/>
    <property type="project" value="TreeGrafter"/>
</dbReference>
<protein>
    <submittedName>
        <fullName evidence="5">Uncharacterized protein</fullName>
    </submittedName>
</protein>
<feature type="transmembrane region" description="Helical" evidence="4">
    <location>
        <begin position="137"/>
        <end position="158"/>
    </location>
</feature>
<evidence type="ECO:0000256" key="3">
    <source>
        <dbReference type="PROSITE-ProRule" id="PRU00339"/>
    </source>
</evidence>
<feature type="transmembrane region" description="Helical" evidence="4">
    <location>
        <begin position="217"/>
        <end position="236"/>
    </location>
</feature>
<reference evidence="5 6" key="1">
    <citation type="journal article" date="2016" name="Nat. Commun.">
        <title>Thousands of microbial genomes shed light on interconnected biogeochemical processes in an aquifer system.</title>
        <authorList>
            <person name="Anantharaman K."/>
            <person name="Brown C.T."/>
            <person name="Hug L.A."/>
            <person name="Sharon I."/>
            <person name="Castelle C.J."/>
            <person name="Probst A.J."/>
            <person name="Thomas B.C."/>
            <person name="Singh A."/>
            <person name="Wilkins M.J."/>
            <person name="Karaoz U."/>
            <person name="Brodie E.L."/>
            <person name="Williams K.H."/>
            <person name="Hubbard S.S."/>
            <person name="Banfield J.F."/>
        </authorList>
    </citation>
    <scope>NUCLEOTIDE SEQUENCE [LARGE SCALE GENOMIC DNA]</scope>
</reference>
<dbReference type="Proteomes" id="UP000177039">
    <property type="component" value="Unassembled WGS sequence"/>
</dbReference>
<dbReference type="PROSITE" id="PS50005">
    <property type="entry name" value="TPR"/>
    <property type="match status" value="3"/>
</dbReference>
<dbReference type="InterPro" id="IPR011990">
    <property type="entry name" value="TPR-like_helical_dom_sf"/>
</dbReference>
<organism evidence="5 6">
    <name type="scientific">Candidatus Curtissbacteria bacterium RIFCSPLOWO2_01_FULL_42_50</name>
    <dbReference type="NCBI Taxonomy" id="1797730"/>
    <lineage>
        <taxon>Bacteria</taxon>
        <taxon>Candidatus Curtissiibacteriota</taxon>
    </lineage>
</organism>
<keyword evidence="4" id="KW-0812">Transmembrane</keyword>
<feature type="repeat" description="TPR" evidence="3">
    <location>
        <begin position="494"/>
        <end position="527"/>
    </location>
</feature>
<feature type="transmembrane region" description="Helical" evidence="4">
    <location>
        <begin position="328"/>
        <end position="347"/>
    </location>
</feature>
<sequence length="702" mass="78822">MLKYLFSQKTQLLIIIVLTLLAYANILRNEFVIDDKTFILDWQTKNSFSNLGLLLKGNLPSGHEGVWRPLRSVLYAFDWKIFGASPFGYHLQSIFIHLGATVLIYFITFELTKKRMVAFLAGIFFGLHPIHTETISYIASSMETLGVVLALGSLYLFLRAFAKKKDFKNFYAISVVLAFAGYLTTEITLTLPILIVLYEVCFRKLTKKNFGGKVLFYFPYVAGVIVYLLVRFLVISAGARGPYLANSVYLTFLTMTKVVFSYLSLTIFPLGQANNHIISKGIEAFVYRDYRTEAISAQSVLDPQILLSIAFIGAIVGGAVYAFKKLPIVTFGVIWFLAALLPVLDIVPQGSVFNEKFLYLPSYGLILILAYYLNVLLENKYSTAVIGIVLSIAGTYLVLTISRNRDWHDNISLWTKDIKVNGQDNSYAYFQLGNAYAEKGIGDLAVANYGKSFEINPRFVVALGSIGKVYSDMGRVDLAINFYKKSLEVNPSFWEAHNNLANIYFKRADFDLATKEYQQILAILPGFTQIEENLKNLPSVKEATQAGRAGDSNVWLRYHRILGLSLAIPSNWRLVTSYGSMVISDDRNELTANFTLDRKDLKQSQEEYLAKQQENLGELLNQGPALIPNFDRAYVKVWSFDSAQDQEGTGEQGDMGDRVGQAATKLQFFLFNEDSVVKILVSPADSPQMRVFDVILGSIKAE</sequence>
<evidence type="ECO:0000313" key="6">
    <source>
        <dbReference type="Proteomes" id="UP000177039"/>
    </source>
</evidence>